<proteinExistence type="predicted"/>
<keyword evidence="1" id="KW-0472">Membrane</keyword>
<evidence type="ECO:0000313" key="3">
    <source>
        <dbReference type="EMBL" id="TQL77047.1"/>
    </source>
</evidence>
<organism evidence="3 4">
    <name type="scientific">Stackebrandtia endophytica</name>
    <dbReference type="NCBI Taxonomy" id="1496996"/>
    <lineage>
        <taxon>Bacteria</taxon>
        <taxon>Bacillati</taxon>
        <taxon>Actinomycetota</taxon>
        <taxon>Actinomycetes</taxon>
        <taxon>Glycomycetales</taxon>
        <taxon>Glycomycetaceae</taxon>
        <taxon>Stackebrandtia</taxon>
    </lineage>
</organism>
<accession>A0A543AWU7</accession>
<dbReference type="InParanoid" id="A0A543AWU7"/>
<keyword evidence="1" id="KW-1133">Transmembrane helix</keyword>
<dbReference type="CDD" id="cd12797">
    <property type="entry name" value="M23_peptidase"/>
    <property type="match status" value="1"/>
</dbReference>
<dbReference type="InterPro" id="IPR011055">
    <property type="entry name" value="Dup_hybrid_motif"/>
</dbReference>
<dbReference type="Pfam" id="PF01551">
    <property type="entry name" value="Peptidase_M23"/>
    <property type="match status" value="1"/>
</dbReference>
<dbReference type="EMBL" id="VFOW01000001">
    <property type="protein sequence ID" value="TQL77047.1"/>
    <property type="molecule type" value="Genomic_DNA"/>
</dbReference>
<reference evidence="3 4" key="1">
    <citation type="submission" date="2019-06" db="EMBL/GenBank/DDBJ databases">
        <title>Sequencing the genomes of 1000 actinobacteria strains.</title>
        <authorList>
            <person name="Klenk H.-P."/>
        </authorList>
    </citation>
    <scope>NUCLEOTIDE SEQUENCE [LARGE SCALE GENOMIC DNA]</scope>
    <source>
        <strain evidence="3 4">DSM 45928</strain>
    </source>
</reference>
<name>A0A543AWU7_9ACTN</name>
<evidence type="ECO:0000256" key="1">
    <source>
        <dbReference type="SAM" id="Phobius"/>
    </source>
</evidence>
<dbReference type="AlphaFoldDB" id="A0A543AWU7"/>
<keyword evidence="1" id="KW-0812">Transmembrane</keyword>
<dbReference type="SUPFAM" id="SSF51261">
    <property type="entry name" value="Duplicated hybrid motif"/>
    <property type="match status" value="1"/>
</dbReference>
<feature type="transmembrane region" description="Helical" evidence="1">
    <location>
        <begin position="21"/>
        <end position="47"/>
    </location>
</feature>
<dbReference type="RefSeq" id="WP_142039348.1">
    <property type="nucleotide sequence ID" value="NZ_JBHTGS010000001.1"/>
</dbReference>
<feature type="domain" description="M23ase beta-sheet core" evidence="2">
    <location>
        <begin position="249"/>
        <end position="361"/>
    </location>
</feature>
<gene>
    <name evidence="3" type="ORF">FB566_2591</name>
</gene>
<keyword evidence="4" id="KW-1185">Reference proteome</keyword>
<dbReference type="InterPro" id="IPR050570">
    <property type="entry name" value="Cell_wall_metabolism_enzyme"/>
</dbReference>
<dbReference type="PANTHER" id="PTHR21666:SF270">
    <property type="entry name" value="MUREIN HYDROLASE ACTIVATOR ENVC"/>
    <property type="match status" value="1"/>
</dbReference>
<comment type="caution">
    <text evidence="3">The sequence shown here is derived from an EMBL/GenBank/DDBJ whole genome shotgun (WGS) entry which is preliminary data.</text>
</comment>
<dbReference type="OrthoDB" id="5496837at2"/>
<dbReference type="PANTHER" id="PTHR21666">
    <property type="entry name" value="PEPTIDASE-RELATED"/>
    <property type="match status" value="1"/>
</dbReference>
<evidence type="ECO:0000313" key="4">
    <source>
        <dbReference type="Proteomes" id="UP000317043"/>
    </source>
</evidence>
<dbReference type="InterPro" id="IPR016047">
    <property type="entry name" value="M23ase_b-sheet_dom"/>
</dbReference>
<sequence>MDLVGDREADGGPFRRTRRKLWLALSAGAVVLLCCGATSIYLVFFVLSSERPPVNVAGCGVADVIEISGPLPQAGSLDQEQMNNAAVILQVGQQEQIPPRGWVIAIATAMQESTLHNYGHLGDRNDHDSQGLFQQRPSQGWGTVEQITDPVHASTSFYRSLKKIDGWEAMDLTVAAQAVQRSAYPDAYAKWEPLATEIVNLLTQGGARSGSGAEAGQCAGPGEVAASGWTAPVPQGVVSGYRTPERPDHHGVDLGAPRGTEVRAAAGGIVVTAECNAYAPDGSPYSCDVDGSPSISGCGWFVNIQHADGMQTRYCHFESAPVVQVGQRVAAGEIIGVSGTSGNSSGPHLHFEVHADNDQSNLGAIDPIAWLAQQGISLDI</sequence>
<dbReference type="GO" id="GO:0004222">
    <property type="term" value="F:metalloendopeptidase activity"/>
    <property type="evidence" value="ECO:0007669"/>
    <property type="project" value="TreeGrafter"/>
</dbReference>
<dbReference type="Gene3D" id="2.70.70.10">
    <property type="entry name" value="Glucose Permease (Domain IIA)"/>
    <property type="match status" value="1"/>
</dbReference>
<protein>
    <submittedName>
        <fullName evidence="3">Peptidase M23-like protein</fullName>
    </submittedName>
</protein>
<dbReference type="Proteomes" id="UP000317043">
    <property type="component" value="Unassembled WGS sequence"/>
</dbReference>
<evidence type="ECO:0000259" key="2">
    <source>
        <dbReference type="Pfam" id="PF01551"/>
    </source>
</evidence>